<proteinExistence type="predicted"/>
<dbReference type="AlphaFoldDB" id="A0A518HDE5"/>
<accession>A0A518HDE5</accession>
<name>A0A518HDE5_9BACT</name>
<dbReference type="KEGG" id="tpla:ElP_66610"/>
<dbReference type="EMBL" id="CP036426">
    <property type="protein sequence ID" value="QDV38706.1"/>
    <property type="molecule type" value="Genomic_DNA"/>
</dbReference>
<keyword evidence="3" id="KW-1185">Reference proteome</keyword>
<reference evidence="2 3" key="1">
    <citation type="submission" date="2019-02" db="EMBL/GenBank/DDBJ databases">
        <title>Deep-cultivation of Planctomycetes and their phenomic and genomic characterization uncovers novel biology.</title>
        <authorList>
            <person name="Wiegand S."/>
            <person name="Jogler M."/>
            <person name="Boedeker C."/>
            <person name="Pinto D."/>
            <person name="Vollmers J."/>
            <person name="Rivas-Marin E."/>
            <person name="Kohn T."/>
            <person name="Peeters S.H."/>
            <person name="Heuer A."/>
            <person name="Rast P."/>
            <person name="Oberbeckmann S."/>
            <person name="Bunk B."/>
            <person name="Jeske O."/>
            <person name="Meyerdierks A."/>
            <person name="Storesund J.E."/>
            <person name="Kallscheuer N."/>
            <person name="Luecker S."/>
            <person name="Lage O.M."/>
            <person name="Pohl T."/>
            <person name="Merkel B.J."/>
            <person name="Hornburger P."/>
            <person name="Mueller R.-W."/>
            <person name="Bruemmer F."/>
            <person name="Labrenz M."/>
            <person name="Spormann A.M."/>
            <person name="Op den Camp H."/>
            <person name="Overmann J."/>
            <person name="Amann R."/>
            <person name="Jetten M.S.M."/>
            <person name="Mascher T."/>
            <person name="Medema M.H."/>
            <person name="Devos D.P."/>
            <person name="Kaster A.-K."/>
            <person name="Ovreas L."/>
            <person name="Rohde M."/>
            <person name="Galperin M.Y."/>
            <person name="Jogler C."/>
        </authorList>
    </citation>
    <scope>NUCLEOTIDE SEQUENCE [LARGE SCALE GENOMIC DNA]</scope>
    <source>
        <strain evidence="2 3">ElP</strain>
    </source>
</reference>
<evidence type="ECO:0000313" key="2">
    <source>
        <dbReference type="EMBL" id="QDV38706.1"/>
    </source>
</evidence>
<feature type="region of interest" description="Disordered" evidence="1">
    <location>
        <begin position="1"/>
        <end position="20"/>
    </location>
</feature>
<organism evidence="2 3">
    <name type="scientific">Tautonia plasticadhaerens</name>
    <dbReference type="NCBI Taxonomy" id="2527974"/>
    <lineage>
        <taxon>Bacteria</taxon>
        <taxon>Pseudomonadati</taxon>
        <taxon>Planctomycetota</taxon>
        <taxon>Planctomycetia</taxon>
        <taxon>Isosphaerales</taxon>
        <taxon>Isosphaeraceae</taxon>
        <taxon>Tautonia</taxon>
    </lineage>
</organism>
<dbReference type="Proteomes" id="UP000317835">
    <property type="component" value="Chromosome"/>
</dbReference>
<dbReference type="RefSeq" id="WP_145277417.1">
    <property type="nucleotide sequence ID" value="NZ_CP036426.1"/>
</dbReference>
<evidence type="ECO:0000256" key="1">
    <source>
        <dbReference type="SAM" id="MobiDB-lite"/>
    </source>
</evidence>
<protein>
    <submittedName>
        <fullName evidence="2">Uncharacterized protein</fullName>
    </submittedName>
</protein>
<evidence type="ECO:0000313" key="3">
    <source>
        <dbReference type="Proteomes" id="UP000317835"/>
    </source>
</evidence>
<sequence length="72" mass="8392">MQPPNASPPRRSVDEHGRAIPMTEDEVRQRAEEAIRALDAVDGEGDEEQRQTLDLLMKLIDEDRMSYRRRFP</sequence>
<gene>
    <name evidence="2" type="ORF">ElP_66610</name>
</gene>